<dbReference type="PANTHER" id="PTHR11142:SF0">
    <property type="entry name" value="TRNA PSEUDOURIDINE SYNTHASE-LIKE 1"/>
    <property type="match status" value="1"/>
</dbReference>
<keyword evidence="2 4" id="KW-0819">tRNA processing</keyword>
<comment type="caution">
    <text evidence="4">Lacks conserved residue(s) required for the propagation of feature annotation.</text>
</comment>
<feature type="compositionally biased region" description="Basic and acidic residues" evidence="6">
    <location>
        <begin position="113"/>
        <end position="125"/>
    </location>
</feature>
<organism evidence="8 9">
    <name type="scientific">Shuttleworthella satelles DSM 14600</name>
    <dbReference type="NCBI Taxonomy" id="626523"/>
    <lineage>
        <taxon>Bacteria</taxon>
        <taxon>Bacillati</taxon>
        <taxon>Bacillota</taxon>
        <taxon>Clostridia</taxon>
        <taxon>Lachnospirales</taxon>
        <taxon>Lachnospiraceae</taxon>
        <taxon>Shuttleworthella</taxon>
    </lineage>
</organism>
<dbReference type="InterPro" id="IPR020103">
    <property type="entry name" value="PsdUridine_synth_cat_dom_sf"/>
</dbReference>
<dbReference type="NCBIfam" id="TIGR00071">
    <property type="entry name" value="hisT_truA"/>
    <property type="match status" value="1"/>
</dbReference>
<dbReference type="AlphaFoldDB" id="C4GC36"/>
<sequence>MRRTQAHWGTQIHRLRTISAAEMRGQMQNYRLKIAYDGTRYAGWEHQPGQETIQGKLEQALARMCGLAMDERDFMRPDTPVKLIGAGRTDAGVHARGMVASIAFEAPAYRPGPWERRESKGRDRGNQPGNMTWQAEPSAQLTRRNQPRSMTCQEMQDYLNHYLPDDISVVAFKEAAARFHARYKAVGKTYQYTAFDGRVKPVFNRRYYTPLEEELDVSAMQEAANCLLGEHDFRSFCGNPKMKKSTVRRVDRIEIRRSKGYVYFSFHGTGFLQNMVRILVGTLMEVGWHRMRPQDVEKILEARDRKAAGPTAPARGLCLIRVDYD</sequence>
<feature type="compositionally biased region" description="Polar residues" evidence="6">
    <location>
        <begin position="127"/>
        <end position="147"/>
    </location>
</feature>
<keyword evidence="9" id="KW-1185">Reference proteome</keyword>
<dbReference type="HOGENOM" id="CLU_014673_0_1_9"/>
<dbReference type="EC" id="5.4.99.12" evidence="4"/>
<keyword evidence="3 4" id="KW-0413">Isomerase</keyword>
<feature type="region of interest" description="Disordered" evidence="6">
    <location>
        <begin position="111"/>
        <end position="147"/>
    </location>
</feature>
<dbReference type="Proteomes" id="UP000003494">
    <property type="component" value="Unassembled WGS sequence"/>
</dbReference>
<dbReference type="InterPro" id="IPR020094">
    <property type="entry name" value="TruA/RsuA/RluB/E/F_N"/>
</dbReference>
<feature type="active site" description="Nucleophile" evidence="4">
    <location>
        <position position="90"/>
    </location>
</feature>
<protein>
    <recommendedName>
        <fullName evidence="4">tRNA pseudouridine synthase A</fullName>
        <ecNumber evidence="4">5.4.99.12</ecNumber>
    </recommendedName>
    <alternativeName>
        <fullName evidence="4">tRNA pseudouridine(38-40) synthase</fullName>
    </alternativeName>
    <alternativeName>
        <fullName evidence="4">tRNA pseudouridylate synthase I</fullName>
    </alternativeName>
    <alternativeName>
        <fullName evidence="4">tRNA-uridine isomerase I</fullName>
    </alternativeName>
</protein>
<evidence type="ECO:0000256" key="2">
    <source>
        <dbReference type="ARBA" id="ARBA00022694"/>
    </source>
</evidence>
<dbReference type="InterPro" id="IPR020097">
    <property type="entry name" value="PsdUridine_synth_TruA_a/b_dom"/>
</dbReference>
<dbReference type="eggNOG" id="COG0101">
    <property type="taxonomic scope" value="Bacteria"/>
</dbReference>
<comment type="function">
    <text evidence="4">Formation of pseudouridine at positions 38, 39 and 40 in the anticodon stem and loop of transfer RNAs.</text>
</comment>
<dbReference type="GO" id="GO:0031119">
    <property type="term" value="P:tRNA pseudouridine synthesis"/>
    <property type="evidence" value="ECO:0007669"/>
    <property type="project" value="UniProtKB-UniRule"/>
</dbReference>
<dbReference type="Gene3D" id="3.30.70.660">
    <property type="entry name" value="Pseudouridine synthase I, catalytic domain, C-terminal subdomain"/>
    <property type="match status" value="1"/>
</dbReference>
<feature type="binding site" evidence="4">
    <location>
        <position position="190"/>
    </location>
    <ligand>
        <name>substrate</name>
    </ligand>
</feature>
<dbReference type="STRING" id="626523.GCWU000342_01523"/>
<feature type="domain" description="Pseudouridine synthase I TruA alpha/beta" evidence="7">
    <location>
        <begin position="223"/>
        <end position="325"/>
    </location>
</feature>
<evidence type="ECO:0000256" key="1">
    <source>
        <dbReference type="ARBA" id="ARBA00009375"/>
    </source>
</evidence>
<accession>C4GC36</accession>
<dbReference type="GO" id="GO:0160147">
    <property type="term" value="F:tRNA pseudouridine(38-40) synthase activity"/>
    <property type="evidence" value="ECO:0007669"/>
    <property type="project" value="UniProtKB-EC"/>
</dbReference>
<dbReference type="EMBL" id="ACIP02000003">
    <property type="protein sequence ID" value="EEP27978.1"/>
    <property type="molecule type" value="Genomic_DNA"/>
</dbReference>
<dbReference type="PANTHER" id="PTHR11142">
    <property type="entry name" value="PSEUDOURIDYLATE SYNTHASE"/>
    <property type="match status" value="1"/>
</dbReference>
<evidence type="ECO:0000256" key="4">
    <source>
        <dbReference type="HAMAP-Rule" id="MF_00171"/>
    </source>
</evidence>
<evidence type="ECO:0000256" key="3">
    <source>
        <dbReference type="ARBA" id="ARBA00023235"/>
    </source>
</evidence>
<comment type="similarity">
    <text evidence="1 4 5">Belongs to the tRNA pseudouridine synthase TruA family.</text>
</comment>
<evidence type="ECO:0000256" key="5">
    <source>
        <dbReference type="RuleBase" id="RU003792"/>
    </source>
</evidence>
<comment type="subunit">
    <text evidence="4">Homodimer.</text>
</comment>
<evidence type="ECO:0000259" key="7">
    <source>
        <dbReference type="Pfam" id="PF01416"/>
    </source>
</evidence>
<dbReference type="HAMAP" id="MF_00171">
    <property type="entry name" value="TruA"/>
    <property type="match status" value="1"/>
</dbReference>
<comment type="caution">
    <text evidence="8">The sequence shown here is derived from an EMBL/GenBank/DDBJ whole genome shotgun (WGS) entry which is preliminary data.</text>
</comment>
<evidence type="ECO:0000313" key="9">
    <source>
        <dbReference type="Proteomes" id="UP000003494"/>
    </source>
</evidence>
<dbReference type="SUPFAM" id="SSF55120">
    <property type="entry name" value="Pseudouridine synthase"/>
    <property type="match status" value="1"/>
</dbReference>
<dbReference type="CDD" id="cd02570">
    <property type="entry name" value="PseudoU_synth_EcTruA"/>
    <property type="match status" value="1"/>
</dbReference>
<proteinExistence type="inferred from homology"/>
<evidence type="ECO:0000256" key="6">
    <source>
        <dbReference type="SAM" id="MobiDB-lite"/>
    </source>
</evidence>
<dbReference type="Pfam" id="PF01416">
    <property type="entry name" value="PseudoU_synth_1"/>
    <property type="match status" value="1"/>
</dbReference>
<reference evidence="8" key="1">
    <citation type="submission" date="2009-04" db="EMBL/GenBank/DDBJ databases">
        <authorList>
            <person name="Weinstock G."/>
            <person name="Sodergren E."/>
            <person name="Clifton S."/>
            <person name="Fulton L."/>
            <person name="Fulton B."/>
            <person name="Courtney L."/>
            <person name="Fronick C."/>
            <person name="Harrison M."/>
            <person name="Strong C."/>
            <person name="Farmer C."/>
            <person name="Delahaunty K."/>
            <person name="Markovic C."/>
            <person name="Hall O."/>
            <person name="Minx P."/>
            <person name="Tomlinson C."/>
            <person name="Mitreva M."/>
            <person name="Nelson J."/>
            <person name="Hou S."/>
            <person name="Wollam A."/>
            <person name="Pepin K.H."/>
            <person name="Johnson M."/>
            <person name="Bhonagiri V."/>
            <person name="Nash W.E."/>
            <person name="Warren W."/>
            <person name="Chinwalla A."/>
            <person name="Mardis E.R."/>
            <person name="Wilson R.K."/>
        </authorList>
    </citation>
    <scope>NUCLEOTIDE SEQUENCE [LARGE SCALE GENOMIC DNA]</scope>
    <source>
        <strain evidence="8">DSM 14600</strain>
    </source>
</reference>
<dbReference type="InterPro" id="IPR020095">
    <property type="entry name" value="PsdUridine_synth_TruA_C"/>
</dbReference>
<gene>
    <name evidence="4 8" type="primary">truA</name>
    <name evidence="8" type="ORF">GCWU000342_01523</name>
</gene>
<name>C4GC36_9FIRM</name>
<comment type="catalytic activity">
    <reaction evidence="4 5">
        <text>uridine(38/39/40) in tRNA = pseudouridine(38/39/40) in tRNA</text>
        <dbReference type="Rhea" id="RHEA:22376"/>
        <dbReference type="Rhea" id="RHEA-COMP:10085"/>
        <dbReference type="Rhea" id="RHEA-COMP:10087"/>
        <dbReference type="ChEBI" id="CHEBI:65314"/>
        <dbReference type="ChEBI" id="CHEBI:65315"/>
        <dbReference type="EC" id="5.4.99.12"/>
    </reaction>
</comment>
<dbReference type="GO" id="GO:0003723">
    <property type="term" value="F:RNA binding"/>
    <property type="evidence" value="ECO:0007669"/>
    <property type="project" value="InterPro"/>
</dbReference>
<dbReference type="Gene3D" id="3.30.70.580">
    <property type="entry name" value="Pseudouridine synthase I, catalytic domain, N-terminal subdomain"/>
    <property type="match status" value="1"/>
</dbReference>
<dbReference type="InterPro" id="IPR001406">
    <property type="entry name" value="PsdUridine_synth_TruA"/>
</dbReference>
<evidence type="ECO:0000313" key="8">
    <source>
        <dbReference type="EMBL" id="EEP27978.1"/>
    </source>
</evidence>